<dbReference type="EMBL" id="JARVKM010000001">
    <property type="protein sequence ID" value="KAK9783798.1"/>
    <property type="molecule type" value="Genomic_DNA"/>
</dbReference>
<keyword evidence="2" id="KW-1185">Reference proteome</keyword>
<sequence length="285" mass="32128">MSDVTTFPLAARATIHSFVDRAEFWLGAPGHKRAHFWEVDDPQRPYATTAPEVVEFTQANCLAVTAGSNSELLNEFTSKLNADCEKSKTAPQEAMQLARSLSEYLVWIDHLFFFGIITRPTRSQGDLRAARPLIALRFIEGVRDDSGNELEGAFVETTGDLTINMLKQNRTNGIDNYADKFQPFEKALCVVVHELVHVYLYILTRDSSASNYHRHIHQGEGHGVQFYELLQFILTKLFQWAPSMAYLGDLAAETRESLHVALESPFLSDAAAIALMRTKPMYELK</sequence>
<proteinExistence type="predicted"/>
<gene>
    <name evidence="1" type="ORF">SCAR479_00357</name>
</gene>
<evidence type="ECO:0000313" key="1">
    <source>
        <dbReference type="EMBL" id="KAK9783798.1"/>
    </source>
</evidence>
<reference evidence="1 2" key="1">
    <citation type="submission" date="2024-02" db="EMBL/GenBank/DDBJ databases">
        <title>First draft genome assembly of two strains of Seiridium cardinale.</title>
        <authorList>
            <person name="Emiliani G."/>
            <person name="Scali E."/>
        </authorList>
    </citation>
    <scope>NUCLEOTIDE SEQUENCE [LARGE SCALE GENOMIC DNA]</scope>
    <source>
        <strain evidence="1 2">BM-138-000479</strain>
    </source>
</reference>
<accession>A0ABR2Y9A4</accession>
<protein>
    <recommendedName>
        <fullName evidence="3">SprT-like domain-containing protein</fullName>
    </recommendedName>
</protein>
<name>A0ABR2Y9A4_9PEZI</name>
<evidence type="ECO:0008006" key="3">
    <source>
        <dbReference type="Google" id="ProtNLM"/>
    </source>
</evidence>
<dbReference type="Proteomes" id="UP001465668">
    <property type="component" value="Unassembled WGS sequence"/>
</dbReference>
<organism evidence="1 2">
    <name type="scientific">Seiridium cardinale</name>
    <dbReference type="NCBI Taxonomy" id="138064"/>
    <lineage>
        <taxon>Eukaryota</taxon>
        <taxon>Fungi</taxon>
        <taxon>Dikarya</taxon>
        <taxon>Ascomycota</taxon>
        <taxon>Pezizomycotina</taxon>
        <taxon>Sordariomycetes</taxon>
        <taxon>Xylariomycetidae</taxon>
        <taxon>Amphisphaeriales</taxon>
        <taxon>Sporocadaceae</taxon>
        <taxon>Seiridium</taxon>
    </lineage>
</organism>
<evidence type="ECO:0000313" key="2">
    <source>
        <dbReference type="Proteomes" id="UP001465668"/>
    </source>
</evidence>
<comment type="caution">
    <text evidence="1">The sequence shown here is derived from an EMBL/GenBank/DDBJ whole genome shotgun (WGS) entry which is preliminary data.</text>
</comment>